<gene>
    <name evidence="1" type="ORF">TBIB3V08_LOCUS9838</name>
</gene>
<accession>A0A7R9F7W0</accession>
<dbReference type="InterPro" id="IPR035897">
    <property type="entry name" value="Toll_tir_struct_dom_sf"/>
</dbReference>
<organism evidence="1">
    <name type="scientific">Timema bartmani</name>
    <dbReference type="NCBI Taxonomy" id="61472"/>
    <lineage>
        <taxon>Eukaryota</taxon>
        <taxon>Metazoa</taxon>
        <taxon>Ecdysozoa</taxon>
        <taxon>Arthropoda</taxon>
        <taxon>Hexapoda</taxon>
        <taxon>Insecta</taxon>
        <taxon>Pterygota</taxon>
        <taxon>Neoptera</taxon>
        <taxon>Polyneoptera</taxon>
        <taxon>Phasmatodea</taxon>
        <taxon>Timematodea</taxon>
        <taxon>Timematoidea</taxon>
        <taxon>Timematidae</taxon>
        <taxon>Timema</taxon>
    </lineage>
</organism>
<protein>
    <recommendedName>
        <fullName evidence="2">TIR domain-containing protein</fullName>
    </recommendedName>
</protein>
<sequence>MSRQRVKGKKKSGDVLRCLLPCYSRKKLPQPSVPSSSPRPQQAIVTFRDNTVTLSDIPPVQDLQVGLANSARFAQSNVLTLVLDQTAEDGEIWGSIPLVPSTWPSDNLRSTVENMVCGEKAVISASSLDTILAEVEQELNTRLPLDTETQYDFCMVSAELDYEMAGQFNKEITDRFQLTGFPLGDTLGVDQFSAFESAMSKSSKVLFYITENFLVDAFCARLLHNTMFTPFNSAISARIVPVVETADISLPPALRIMNRLVRSKDVQFNAMMPQIFDSSVRQQKFKRRQQLDKMLDQQRHELAISLVRQKLELCET</sequence>
<proteinExistence type="predicted"/>
<dbReference type="AlphaFoldDB" id="A0A7R9F7W0"/>
<evidence type="ECO:0000313" key="1">
    <source>
        <dbReference type="EMBL" id="CAD7447526.1"/>
    </source>
</evidence>
<reference evidence="1" key="1">
    <citation type="submission" date="2020-11" db="EMBL/GenBank/DDBJ databases">
        <authorList>
            <person name="Tran Van P."/>
        </authorList>
    </citation>
    <scope>NUCLEOTIDE SEQUENCE</scope>
</reference>
<dbReference type="Gene3D" id="3.40.50.10140">
    <property type="entry name" value="Toll/interleukin-1 receptor homology (TIR) domain"/>
    <property type="match status" value="1"/>
</dbReference>
<evidence type="ECO:0008006" key="2">
    <source>
        <dbReference type="Google" id="ProtNLM"/>
    </source>
</evidence>
<dbReference type="EMBL" id="OD568976">
    <property type="protein sequence ID" value="CAD7447526.1"/>
    <property type="molecule type" value="Genomic_DNA"/>
</dbReference>
<name>A0A7R9F7W0_9NEOP</name>